<dbReference type="Proteomes" id="UP000724672">
    <property type="component" value="Unassembled WGS sequence"/>
</dbReference>
<accession>A0A942UT30</accession>
<organism evidence="1 2">
    <name type="scientific">Anaeromonas frigoriresistens</name>
    <dbReference type="NCBI Taxonomy" id="2683708"/>
    <lineage>
        <taxon>Bacteria</taxon>
        <taxon>Bacillati</taxon>
        <taxon>Bacillota</taxon>
        <taxon>Tissierellia</taxon>
        <taxon>Tissierellales</taxon>
        <taxon>Thermohalobacteraceae</taxon>
        <taxon>Anaeromonas</taxon>
    </lineage>
</organism>
<keyword evidence="2" id="KW-1185">Reference proteome</keyword>
<proteinExistence type="predicted"/>
<dbReference type="EMBL" id="WSFT01000016">
    <property type="protein sequence ID" value="MBS4537450.1"/>
    <property type="molecule type" value="Genomic_DNA"/>
</dbReference>
<dbReference type="RefSeq" id="WP_203365377.1">
    <property type="nucleotide sequence ID" value="NZ_WSFT01000016.1"/>
</dbReference>
<comment type="caution">
    <text evidence="1">The sequence shown here is derived from an EMBL/GenBank/DDBJ whole genome shotgun (WGS) entry which is preliminary data.</text>
</comment>
<evidence type="ECO:0000313" key="2">
    <source>
        <dbReference type="Proteomes" id="UP000724672"/>
    </source>
</evidence>
<evidence type="ECO:0000313" key="1">
    <source>
        <dbReference type="EMBL" id="MBS4537450.1"/>
    </source>
</evidence>
<name>A0A942UT30_9FIRM</name>
<dbReference type="AlphaFoldDB" id="A0A942UT30"/>
<protein>
    <submittedName>
        <fullName evidence="1">Uncharacterized protein</fullName>
    </submittedName>
</protein>
<sequence>MKNNKFQCDGCGRNCYITLQKDGNEYYIEGNTCIGGEEYAKEQWPFLKSQNSLQRKEKKKGIFKKLFRK</sequence>
<gene>
    <name evidence="1" type="ORF">GOQ27_03195</name>
</gene>
<reference evidence="1" key="1">
    <citation type="submission" date="2019-12" db="EMBL/GenBank/DDBJ databases">
        <title>Clostridiaceae gen. nov. sp. nov., isolated from sediment in Xinjiang, China.</title>
        <authorList>
            <person name="Zhang R."/>
        </authorList>
    </citation>
    <scope>NUCLEOTIDE SEQUENCE</scope>
    <source>
        <strain evidence="1">D2Q-11</strain>
    </source>
</reference>